<keyword evidence="1" id="KW-1133">Transmembrane helix</keyword>
<dbReference type="AlphaFoldDB" id="A0A1Q9JGL9"/>
<gene>
    <name evidence="2" type="ORF">BHK98_03740</name>
</gene>
<dbReference type="RefSeq" id="WP_075712249.1">
    <property type="nucleotide sequence ID" value="NZ_MJIE01000001.1"/>
</dbReference>
<dbReference type="InterPro" id="IPR005642">
    <property type="entry name" value="LysO"/>
</dbReference>
<reference evidence="2 3" key="1">
    <citation type="journal article" date="2016" name="Appl. Environ. Microbiol.">
        <title>Function and Phylogeny of Bacterial Butyryl Coenzyme A:Acetate Transferases and Their Diversity in the Proximal Colon of Swine.</title>
        <authorList>
            <person name="Trachsel J."/>
            <person name="Bayles D.O."/>
            <person name="Looft T."/>
            <person name="Levine U.Y."/>
            <person name="Allen H.K."/>
        </authorList>
    </citation>
    <scope>NUCLEOTIDE SEQUENCE [LARGE SCALE GENOMIC DNA]</scope>
    <source>
        <strain evidence="2 3">68-3-10</strain>
    </source>
</reference>
<protein>
    <recommendedName>
        <fullName evidence="4">Lysine exporter LysO family protein</fullName>
    </recommendedName>
</protein>
<keyword evidence="1" id="KW-0812">Transmembrane</keyword>
<proteinExistence type="predicted"/>
<feature type="transmembrane region" description="Helical" evidence="1">
    <location>
        <begin position="63"/>
        <end position="85"/>
    </location>
</feature>
<sequence>MGDMALYLGITVVGYFIGDRYRKKGRNLPWTAKVQTAAIAVLVFAMGLRIGANREIVGQLDTIGLYAFAFTIVVMVFSVVCIFFVRKLLGINRYGLMKTDQTEDPVEKAIEENVSGASGRRGVDPMTLVILGFVAAGIAAGYFGFALRLENFDSFNETISLIIKLGLCTLLIFVGIDIGTEGKVVAHFRKVGVRILAIPAAVIVGTLAGSAVCALFLPISLRESLAVGAGFGWYTLAPGIIMDRGYVLAGAICFMHNVMRELLGILSIPLVARYVGFVESCGLPGSSSMDVCLPIIERATSGTTAIYSFVNGVVLSFAVPVLVTLFIA</sequence>
<feature type="transmembrane region" description="Helical" evidence="1">
    <location>
        <begin position="231"/>
        <end position="255"/>
    </location>
</feature>
<dbReference type="EMBL" id="MJIE01000001">
    <property type="protein sequence ID" value="OLR55251.1"/>
    <property type="molecule type" value="Genomic_DNA"/>
</dbReference>
<dbReference type="PANTHER" id="PTHR35804">
    <property type="entry name" value="LYSINE EXPORTER LYSO"/>
    <property type="match status" value="1"/>
</dbReference>
<feature type="transmembrane region" description="Helical" evidence="1">
    <location>
        <begin position="191"/>
        <end position="219"/>
    </location>
</feature>
<evidence type="ECO:0000313" key="2">
    <source>
        <dbReference type="EMBL" id="OLR55251.1"/>
    </source>
</evidence>
<dbReference type="OrthoDB" id="371078at2"/>
<feature type="transmembrane region" description="Helical" evidence="1">
    <location>
        <begin position="128"/>
        <end position="147"/>
    </location>
</feature>
<name>A0A1Q9JGL9_9FIRM</name>
<accession>A0A1Q9JGL9</accession>
<feature type="transmembrane region" description="Helical" evidence="1">
    <location>
        <begin position="159"/>
        <end position="179"/>
    </location>
</feature>
<evidence type="ECO:0000256" key="1">
    <source>
        <dbReference type="SAM" id="Phobius"/>
    </source>
</evidence>
<dbReference type="PANTHER" id="PTHR35804:SF1">
    <property type="entry name" value="LYSINE EXPORTER LYSO"/>
    <property type="match status" value="1"/>
</dbReference>
<comment type="caution">
    <text evidence="2">The sequence shown here is derived from an EMBL/GenBank/DDBJ whole genome shotgun (WGS) entry which is preliminary data.</text>
</comment>
<keyword evidence="3" id="KW-1185">Reference proteome</keyword>
<evidence type="ECO:0008006" key="4">
    <source>
        <dbReference type="Google" id="ProtNLM"/>
    </source>
</evidence>
<feature type="transmembrane region" description="Helical" evidence="1">
    <location>
        <begin position="305"/>
        <end position="327"/>
    </location>
</feature>
<feature type="transmembrane region" description="Helical" evidence="1">
    <location>
        <begin position="6"/>
        <end position="22"/>
    </location>
</feature>
<dbReference type="GO" id="GO:0015661">
    <property type="term" value="F:L-lysine efflux transmembrane transporter activity"/>
    <property type="evidence" value="ECO:0007669"/>
    <property type="project" value="InterPro"/>
</dbReference>
<dbReference type="Pfam" id="PF03956">
    <property type="entry name" value="Lys_export"/>
    <property type="match status" value="1"/>
</dbReference>
<dbReference type="Proteomes" id="UP000187404">
    <property type="component" value="Unassembled WGS sequence"/>
</dbReference>
<evidence type="ECO:0000313" key="3">
    <source>
        <dbReference type="Proteomes" id="UP000187404"/>
    </source>
</evidence>
<dbReference type="STRING" id="1261640.BHK98_03740"/>
<feature type="transmembrane region" description="Helical" evidence="1">
    <location>
        <begin position="34"/>
        <end position="51"/>
    </location>
</feature>
<organism evidence="2 3">
    <name type="scientific">Hornefia porci</name>
    <dbReference type="NCBI Taxonomy" id="2652292"/>
    <lineage>
        <taxon>Bacteria</taxon>
        <taxon>Bacillati</taxon>
        <taxon>Bacillota</taxon>
        <taxon>Clostridia</taxon>
        <taxon>Peptostreptococcales</taxon>
        <taxon>Anaerovoracaceae</taxon>
        <taxon>Hornefia</taxon>
    </lineage>
</organism>
<dbReference type="GO" id="GO:0005886">
    <property type="term" value="C:plasma membrane"/>
    <property type="evidence" value="ECO:0007669"/>
    <property type="project" value="TreeGrafter"/>
</dbReference>
<keyword evidence="1" id="KW-0472">Membrane</keyword>